<comment type="caution">
    <text evidence="1">The sequence shown here is derived from an EMBL/GenBank/DDBJ whole genome shotgun (WGS) entry which is preliminary data.</text>
</comment>
<name>A0ABV1EKR3_9FIRM</name>
<keyword evidence="2" id="KW-1185">Reference proteome</keyword>
<sequence length="289" mass="33736">MFGYVRPNRDELKVRELREYEAVYCGLCHTLGKRHGFLARMFLSYDIVFLAMLLDGNKPELTHHRCPARLWCRKKNCTCTTGLDIAADIGTILNYWKLRDTIADGRWWEQLAARALSWLLLPGYRKAARNRPEFVEMVQSCLEELRRLEQENIPSLDQPADTFARMLSAAPPASGDPTRDRALKQALYHIGRWIYLVDAWDDLLDDRQRGNYNPIIARFPEFREEDQRYLRTTLCHSLNLARTACALLELGHWQGCVENILYLGLPMVEELVFTGRWKAAKNSYRRKNK</sequence>
<dbReference type="RefSeq" id="WP_349138868.1">
    <property type="nucleotide sequence ID" value="NZ_JBBMFT010000001.1"/>
</dbReference>
<dbReference type="EMBL" id="JBBMFT010000001">
    <property type="protein sequence ID" value="MEQ2455174.1"/>
    <property type="molecule type" value="Genomic_DNA"/>
</dbReference>
<dbReference type="InterPro" id="IPR043740">
    <property type="entry name" value="DUF5685"/>
</dbReference>
<organism evidence="1 2">
    <name type="scientific">Flavonifractor hominis</name>
    <dbReference type="NCBI Taxonomy" id="3133178"/>
    <lineage>
        <taxon>Bacteria</taxon>
        <taxon>Bacillati</taxon>
        <taxon>Bacillota</taxon>
        <taxon>Clostridia</taxon>
        <taxon>Eubacteriales</taxon>
        <taxon>Oscillospiraceae</taxon>
        <taxon>Flavonifractor</taxon>
    </lineage>
</organism>
<reference evidence="1 2" key="1">
    <citation type="submission" date="2024-03" db="EMBL/GenBank/DDBJ databases">
        <title>Human intestinal bacterial collection.</title>
        <authorList>
            <person name="Pauvert C."/>
            <person name="Hitch T.C.A."/>
            <person name="Clavel T."/>
        </authorList>
    </citation>
    <scope>NUCLEOTIDE SEQUENCE [LARGE SCALE GENOMIC DNA]</scope>
    <source>
        <strain evidence="1 2">CLA-AP-H34</strain>
    </source>
</reference>
<protein>
    <submittedName>
        <fullName evidence="1">DUF5685 family protein</fullName>
    </submittedName>
</protein>
<proteinExistence type="predicted"/>
<accession>A0ABV1EKR3</accession>
<gene>
    <name evidence="1" type="ORF">WMO45_01460</name>
</gene>
<dbReference type="Proteomes" id="UP001440599">
    <property type="component" value="Unassembled WGS sequence"/>
</dbReference>
<evidence type="ECO:0000313" key="1">
    <source>
        <dbReference type="EMBL" id="MEQ2455174.1"/>
    </source>
</evidence>
<evidence type="ECO:0000313" key="2">
    <source>
        <dbReference type="Proteomes" id="UP001440599"/>
    </source>
</evidence>
<dbReference type="Pfam" id="PF18937">
    <property type="entry name" value="DUF5685"/>
    <property type="match status" value="1"/>
</dbReference>